<comment type="caution">
    <text evidence="6">The sequence shown here is derived from an EMBL/GenBank/DDBJ whole genome shotgun (WGS) entry which is preliminary data.</text>
</comment>
<accession>A0A135L1N2</accession>
<keyword evidence="2 5" id="KW-0812">Transmembrane</keyword>
<name>A0A135L1N2_9BACI</name>
<dbReference type="AlphaFoldDB" id="A0A135L1N2"/>
<evidence type="ECO:0000256" key="2">
    <source>
        <dbReference type="ARBA" id="ARBA00022692"/>
    </source>
</evidence>
<dbReference type="STRING" id="1413211.U473_01875"/>
<dbReference type="Proteomes" id="UP000070352">
    <property type="component" value="Unassembled WGS sequence"/>
</dbReference>
<dbReference type="PANTHER" id="PTHR37306:SF1">
    <property type="entry name" value="COLICIN V PRODUCTION PROTEIN"/>
    <property type="match status" value="1"/>
</dbReference>
<gene>
    <name evidence="6" type="ORF">U473_01875</name>
</gene>
<dbReference type="GO" id="GO:0009403">
    <property type="term" value="P:toxin biosynthetic process"/>
    <property type="evidence" value="ECO:0007669"/>
    <property type="project" value="InterPro"/>
</dbReference>
<reference evidence="6 7" key="1">
    <citation type="submission" date="2016-02" db="EMBL/GenBank/DDBJ databases">
        <title>Draft Genome for Tepidibacillus decaturensis nov. sp. Strain Z9, an Anaerobic, Moderately Thermophilic and Heterotrophic Bacterium from Deep Subsurface of the Illinois Basin, USA.</title>
        <authorList>
            <person name="Dong Y."/>
            <person name="Chang J.Y."/>
            <person name="Sanford R."/>
            <person name="Fouke B.W."/>
        </authorList>
    </citation>
    <scope>NUCLEOTIDE SEQUENCE [LARGE SCALE GENOMIC DNA]</scope>
    <source>
        <strain evidence="6 7">Z9</strain>
    </source>
</reference>
<evidence type="ECO:0000256" key="5">
    <source>
        <dbReference type="SAM" id="Phobius"/>
    </source>
</evidence>
<organism evidence="6 7">
    <name type="scientific">Tepidibacillus decaturensis</name>
    <dbReference type="NCBI Taxonomy" id="1413211"/>
    <lineage>
        <taxon>Bacteria</taxon>
        <taxon>Bacillati</taxon>
        <taxon>Bacillota</taxon>
        <taxon>Bacilli</taxon>
        <taxon>Bacillales</taxon>
        <taxon>Bacillaceae</taxon>
        <taxon>Tepidibacillus</taxon>
    </lineage>
</organism>
<keyword evidence="4 5" id="KW-0472">Membrane</keyword>
<keyword evidence="7" id="KW-1185">Reference proteome</keyword>
<evidence type="ECO:0000256" key="4">
    <source>
        <dbReference type="ARBA" id="ARBA00023136"/>
    </source>
</evidence>
<proteinExistence type="predicted"/>
<feature type="transmembrane region" description="Helical" evidence="5">
    <location>
        <begin position="6"/>
        <end position="21"/>
    </location>
</feature>
<protein>
    <recommendedName>
        <fullName evidence="8">CvpA family protein</fullName>
    </recommendedName>
</protein>
<dbReference type="RefSeq" id="WP_068722809.1">
    <property type="nucleotide sequence ID" value="NZ_LSKU01000001.1"/>
</dbReference>
<evidence type="ECO:0000256" key="3">
    <source>
        <dbReference type="ARBA" id="ARBA00022989"/>
    </source>
</evidence>
<dbReference type="InterPro" id="IPR003825">
    <property type="entry name" value="Colicin-V_CvpA"/>
</dbReference>
<feature type="transmembrane region" description="Helical" evidence="5">
    <location>
        <begin position="120"/>
        <end position="145"/>
    </location>
</feature>
<sequence>MNTMDLIIVIIIIVSIFRGYQLGLIRQFIHFIGFFLSLYLAYRFSGELVPLIQSVVPMPTFEQSSLYLFSETFQLPTMFYNAIAFFLIFFGTKLILNIGGSILHQIASLPGIAIVNRLSGALLGLVQILFILIILVHILSVMPWAELKNVLEGSYFAKYTLQMTPVITEKLYHLWNTSNSSYL</sequence>
<dbReference type="PANTHER" id="PTHR37306">
    <property type="entry name" value="COLICIN V PRODUCTION PROTEIN"/>
    <property type="match status" value="1"/>
</dbReference>
<evidence type="ECO:0000313" key="6">
    <source>
        <dbReference type="EMBL" id="KXG42912.1"/>
    </source>
</evidence>
<dbReference type="Pfam" id="PF02674">
    <property type="entry name" value="Colicin_V"/>
    <property type="match status" value="1"/>
</dbReference>
<dbReference type="OrthoDB" id="1809613at2"/>
<evidence type="ECO:0008006" key="8">
    <source>
        <dbReference type="Google" id="ProtNLM"/>
    </source>
</evidence>
<dbReference type="EMBL" id="LSKU01000001">
    <property type="protein sequence ID" value="KXG42912.1"/>
    <property type="molecule type" value="Genomic_DNA"/>
</dbReference>
<dbReference type="GO" id="GO:0016020">
    <property type="term" value="C:membrane"/>
    <property type="evidence" value="ECO:0007669"/>
    <property type="project" value="UniProtKB-SubCell"/>
</dbReference>
<comment type="subcellular location">
    <subcellularLocation>
        <location evidence="1">Membrane</location>
        <topology evidence="1">Multi-pass membrane protein</topology>
    </subcellularLocation>
</comment>
<evidence type="ECO:0000313" key="7">
    <source>
        <dbReference type="Proteomes" id="UP000070352"/>
    </source>
</evidence>
<feature type="transmembrane region" description="Helical" evidence="5">
    <location>
        <begin position="78"/>
        <end position="99"/>
    </location>
</feature>
<evidence type="ECO:0000256" key="1">
    <source>
        <dbReference type="ARBA" id="ARBA00004141"/>
    </source>
</evidence>
<keyword evidence="3 5" id="KW-1133">Transmembrane helix</keyword>